<accession>A0A4Y2D9I6</accession>
<gene>
    <name evidence="1" type="ORF">AVEN_114973_1</name>
</gene>
<name>A0A4Y2D9I6_ARAVE</name>
<dbReference type="Proteomes" id="UP000499080">
    <property type="component" value="Unassembled WGS sequence"/>
</dbReference>
<dbReference type="EMBL" id="BGPR01000320">
    <property type="protein sequence ID" value="GBM12899.1"/>
    <property type="molecule type" value="Genomic_DNA"/>
</dbReference>
<sequence length="214" mass="24103">MLGPWIHEVVSIPVHVHPPDTIGNETLQTRQLVSSHQQFNGGVGGPRRSVKLCAVQSTTTNFNVDKNNLKLWYHVIEKALLFGAGVWGGVLTTEHVRRLRSEQRVFLLKFSRAYRTTSTQVLNVLIGIPPLHLTAKAEFQKFQARACRSTELGRLLDINNLDCYIKLTDVHIELRTLDIIPKVLNKRYEVYTDGSKIGDDTGFSVCILKNGETI</sequence>
<protein>
    <submittedName>
        <fullName evidence="1">Uncharacterized protein</fullName>
    </submittedName>
</protein>
<reference evidence="1 2" key="1">
    <citation type="journal article" date="2019" name="Sci. Rep.">
        <title>Orb-weaving spider Araneus ventricosus genome elucidates the spidroin gene catalogue.</title>
        <authorList>
            <person name="Kono N."/>
            <person name="Nakamura H."/>
            <person name="Ohtoshi R."/>
            <person name="Moran D.A.P."/>
            <person name="Shinohara A."/>
            <person name="Yoshida Y."/>
            <person name="Fujiwara M."/>
            <person name="Mori M."/>
            <person name="Tomita M."/>
            <person name="Arakawa K."/>
        </authorList>
    </citation>
    <scope>NUCLEOTIDE SEQUENCE [LARGE SCALE GENOMIC DNA]</scope>
</reference>
<dbReference type="AlphaFoldDB" id="A0A4Y2D9I6"/>
<dbReference type="OrthoDB" id="411823at2759"/>
<evidence type="ECO:0000313" key="1">
    <source>
        <dbReference type="EMBL" id="GBM12899.1"/>
    </source>
</evidence>
<organism evidence="1 2">
    <name type="scientific">Araneus ventricosus</name>
    <name type="common">Orbweaver spider</name>
    <name type="synonym">Epeira ventricosa</name>
    <dbReference type="NCBI Taxonomy" id="182803"/>
    <lineage>
        <taxon>Eukaryota</taxon>
        <taxon>Metazoa</taxon>
        <taxon>Ecdysozoa</taxon>
        <taxon>Arthropoda</taxon>
        <taxon>Chelicerata</taxon>
        <taxon>Arachnida</taxon>
        <taxon>Araneae</taxon>
        <taxon>Araneomorphae</taxon>
        <taxon>Entelegynae</taxon>
        <taxon>Araneoidea</taxon>
        <taxon>Araneidae</taxon>
        <taxon>Araneus</taxon>
    </lineage>
</organism>
<evidence type="ECO:0000313" key="2">
    <source>
        <dbReference type="Proteomes" id="UP000499080"/>
    </source>
</evidence>
<keyword evidence="2" id="KW-1185">Reference proteome</keyword>
<proteinExistence type="predicted"/>
<comment type="caution">
    <text evidence="1">The sequence shown here is derived from an EMBL/GenBank/DDBJ whole genome shotgun (WGS) entry which is preliminary data.</text>
</comment>